<dbReference type="PANTHER" id="PTHR40448">
    <property type="entry name" value="TWO-COMPONENT SENSOR HISTIDINE KINASE"/>
    <property type="match status" value="1"/>
</dbReference>
<keyword evidence="1" id="KW-1133">Transmembrane helix</keyword>
<evidence type="ECO:0000313" key="4">
    <source>
        <dbReference type="Proteomes" id="UP000321332"/>
    </source>
</evidence>
<dbReference type="OMA" id="TIFIDSW"/>
<dbReference type="EMBL" id="CP042374">
    <property type="protein sequence ID" value="QEA33544.1"/>
    <property type="molecule type" value="Genomic_DNA"/>
</dbReference>
<gene>
    <name evidence="3" type="ORF">FGL89_05120</name>
</gene>
<dbReference type="Proteomes" id="UP000321332">
    <property type="component" value="Chromosome"/>
</dbReference>
<evidence type="ECO:0000313" key="3">
    <source>
        <dbReference type="EMBL" id="QEA33544.1"/>
    </source>
</evidence>
<feature type="transmembrane region" description="Helical" evidence="1">
    <location>
        <begin position="194"/>
        <end position="212"/>
    </location>
</feature>
<proteinExistence type="predicted"/>
<evidence type="ECO:0000259" key="2">
    <source>
        <dbReference type="Pfam" id="PF14501"/>
    </source>
</evidence>
<keyword evidence="3" id="KW-0808">Transferase</keyword>
<accession>A0AAE6M3C1</accession>
<dbReference type="GO" id="GO:0042802">
    <property type="term" value="F:identical protein binding"/>
    <property type="evidence" value="ECO:0007669"/>
    <property type="project" value="TreeGrafter"/>
</dbReference>
<dbReference type="PANTHER" id="PTHR40448:SF1">
    <property type="entry name" value="TWO-COMPONENT SENSOR HISTIDINE KINASE"/>
    <property type="match status" value="1"/>
</dbReference>
<evidence type="ECO:0000256" key="1">
    <source>
        <dbReference type="SAM" id="Phobius"/>
    </source>
</evidence>
<feature type="transmembrane region" description="Helical" evidence="1">
    <location>
        <begin position="12"/>
        <end position="29"/>
    </location>
</feature>
<feature type="transmembrane region" description="Helical" evidence="1">
    <location>
        <begin position="125"/>
        <end position="143"/>
    </location>
</feature>
<keyword evidence="1" id="KW-0812">Transmembrane</keyword>
<dbReference type="AlphaFoldDB" id="A0AAE6M3C1"/>
<dbReference type="Gene3D" id="3.30.565.10">
    <property type="entry name" value="Histidine kinase-like ATPase, C-terminal domain"/>
    <property type="match status" value="1"/>
</dbReference>
<dbReference type="SUPFAM" id="SSF55874">
    <property type="entry name" value="ATPase domain of HSP90 chaperone/DNA topoisomerase II/histidine kinase"/>
    <property type="match status" value="1"/>
</dbReference>
<feature type="transmembrane region" description="Helical" evidence="1">
    <location>
        <begin position="89"/>
        <end position="105"/>
    </location>
</feature>
<keyword evidence="1" id="KW-0472">Membrane</keyword>
<dbReference type="RefSeq" id="WP_014975023.1">
    <property type="nucleotide sequence ID" value="NZ_CP042374.1"/>
</dbReference>
<keyword evidence="3" id="KW-0418">Kinase</keyword>
<feature type="transmembrane region" description="Helical" evidence="1">
    <location>
        <begin position="59"/>
        <end position="77"/>
    </location>
</feature>
<reference evidence="3 4" key="1">
    <citation type="submission" date="2019-06" db="EMBL/GenBank/DDBJ databases">
        <title>Genome analyses of bacteria isolated from kimchi.</title>
        <authorList>
            <person name="Lee S."/>
            <person name="Ahn S."/>
            <person name="Roh S."/>
        </authorList>
    </citation>
    <scope>NUCLEOTIDE SEQUENCE [LARGE SCALE GENOMIC DNA]</scope>
    <source>
        <strain evidence="3 4">CBA3620</strain>
    </source>
</reference>
<feature type="domain" description="Sensor histidine kinase NatK-like C-terminal" evidence="2">
    <location>
        <begin position="336"/>
        <end position="432"/>
    </location>
</feature>
<protein>
    <submittedName>
        <fullName evidence="3">Sensor histidine kinase</fullName>
    </submittedName>
</protein>
<feature type="transmembrane region" description="Helical" evidence="1">
    <location>
        <begin position="163"/>
        <end position="182"/>
    </location>
</feature>
<name>A0AAE6M3C1_LEUCA</name>
<dbReference type="GO" id="GO:0016301">
    <property type="term" value="F:kinase activity"/>
    <property type="evidence" value="ECO:0007669"/>
    <property type="project" value="UniProtKB-KW"/>
</dbReference>
<dbReference type="InterPro" id="IPR032834">
    <property type="entry name" value="NatK-like_C"/>
</dbReference>
<dbReference type="InterPro" id="IPR036890">
    <property type="entry name" value="HATPase_C_sf"/>
</dbReference>
<sequence>MFQILNILNSVTWPLFEGVVMLTWFSTFLSQRHYSWRILVRVLPLLYVVNIIGNGFDSAILRAIFSSTSAIAILYILGRQQRLASNQSIILLYAIVSSFFAYWIPNLEKTVVAFFDVEPVIEVSLDFLANVFSLGVAIIVRKFKYQWLTEAFLLGHPKLLKGLLWISLCLRIINDFCAYLFATDAFFGSIWLDFFLLVVVVILVILPAGLSYREMLLSKLKQHGDELEATHNYTHTLESHYAEYLSFKHDYKNIVSSLEYGIQLGNLSDIKTTYYSVIKTSETGLAETRDLHLHLIVDNNLKSAILVKYQYAKDLGVNFSVEINQPFQVSRFENDLNFYRLFNILIDNAIEAAVPSEKKVVTILFIDSKQIVIRNSYMGHINVENIATMGYSSKSDHSGFGLYFVNQYIAQHDHISLTTTVNSEIFTQKLLF</sequence>
<dbReference type="Pfam" id="PF14501">
    <property type="entry name" value="HATPase_c_5"/>
    <property type="match status" value="1"/>
</dbReference>
<organism evidence="3 4">
    <name type="scientific">Leuconostoc carnosum</name>
    <dbReference type="NCBI Taxonomy" id="1252"/>
    <lineage>
        <taxon>Bacteria</taxon>
        <taxon>Bacillati</taxon>
        <taxon>Bacillota</taxon>
        <taxon>Bacilli</taxon>
        <taxon>Lactobacillales</taxon>
        <taxon>Lactobacillaceae</taxon>
        <taxon>Leuconostoc</taxon>
    </lineage>
</organism>
<dbReference type="GeneID" id="61187119"/>